<feature type="binding site" evidence="8">
    <location>
        <begin position="26"/>
        <end position="31"/>
    </location>
    <ligand>
        <name>ATP</name>
        <dbReference type="ChEBI" id="CHEBI:30616"/>
    </ligand>
</feature>
<evidence type="ECO:0000256" key="7">
    <source>
        <dbReference type="ARBA" id="ARBA00048539"/>
    </source>
</evidence>
<dbReference type="InterPro" id="IPR011063">
    <property type="entry name" value="TilS/TtcA_N"/>
</dbReference>
<comment type="function">
    <text evidence="8">Ligates lysine onto the cytidine present at position 34 of the AUA codon-specific tRNA(Ile) that contains the anticodon CAU, in an ATP-dependent manner. Cytidine is converted to lysidine, thus changing the amino acid specificity of the tRNA from methionine to isoleucine.</text>
</comment>
<evidence type="ECO:0000256" key="5">
    <source>
        <dbReference type="ARBA" id="ARBA00022741"/>
    </source>
</evidence>
<evidence type="ECO:0000256" key="6">
    <source>
        <dbReference type="ARBA" id="ARBA00022840"/>
    </source>
</evidence>
<evidence type="ECO:0000256" key="1">
    <source>
        <dbReference type="ARBA" id="ARBA00004496"/>
    </source>
</evidence>
<dbReference type="Gene3D" id="3.40.50.620">
    <property type="entry name" value="HUPs"/>
    <property type="match status" value="1"/>
</dbReference>
<dbReference type="OrthoDB" id="9807403at2"/>
<dbReference type="Gene3D" id="3.30.465.60">
    <property type="match status" value="1"/>
</dbReference>
<evidence type="ECO:0000256" key="4">
    <source>
        <dbReference type="ARBA" id="ARBA00022694"/>
    </source>
</evidence>
<dbReference type="InterPro" id="IPR012094">
    <property type="entry name" value="tRNA_Ile_lys_synt"/>
</dbReference>
<dbReference type="GO" id="GO:0032267">
    <property type="term" value="F:tRNA(Ile)-lysidine synthase activity"/>
    <property type="evidence" value="ECO:0007669"/>
    <property type="project" value="UniProtKB-EC"/>
</dbReference>
<comment type="subcellular location">
    <subcellularLocation>
        <location evidence="1 8">Cytoplasm</location>
    </subcellularLocation>
</comment>
<keyword evidence="11" id="KW-1185">Reference proteome</keyword>
<dbReference type="EC" id="6.3.4.19" evidence="8"/>
<dbReference type="SMART" id="SM00977">
    <property type="entry name" value="TilS_C"/>
    <property type="match status" value="1"/>
</dbReference>
<dbReference type="InterPro" id="IPR012796">
    <property type="entry name" value="Lysidine-tRNA-synth_C"/>
</dbReference>
<comment type="similarity">
    <text evidence="8">Belongs to the tRNA(Ile)-lysidine synthase family.</text>
</comment>
<keyword evidence="4 8" id="KW-0819">tRNA processing</keyword>
<dbReference type="GO" id="GO:0006400">
    <property type="term" value="P:tRNA modification"/>
    <property type="evidence" value="ECO:0007669"/>
    <property type="project" value="UniProtKB-UniRule"/>
</dbReference>
<gene>
    <name evidence="8" type="primary">tilS</name>
    <name evidence="10" type="ORF">SAMN05421790_10753</name>
</gene>
<dbReference type="InterPro" id="IPR012795">
    <property type="entry name" value="tRNA_Ile_lys_synt_N"/>
</dbReference>
<protein>
    <recommendedName>
        <fullName evidence="8">tRNA(Ile)-lysidine synthase</fullName>
        <ecNumber evidence="8">6.3.4.19</ecNumber>
    </recommendedName>
    <alternativeName>
        <fullName evidence="8">tRNA(Ile)-2-lysyl-cytidine synthase</fullName>
    </alternativeName>
    <alternativeName>
        <fullName evidence="8">tRNA(Ile)-lysidine synthetase</fullName>
    </alternativeName>
</protein>
<dbReference type="PANTHER" id="PTHR43033:SF1">
    <property type="entry name" value="TRNA(ILE)-LYSIDINE SYNTHASE-RELATED"/>
    <property type="match status" value="1"/>
</dbReference>
<evidence type="ECO:0000256" key="8">
    <source>
        <dbReference type="HAMAP-Rule" id="MF_01161"/>
    </source>
</evidence>
<dbReference type="EMBL" id="FTOD01000007">
    <property type="protein sequence ID" value="SIS89663.1"/>
    <property type="molecule type" value="Genomic_DNA"/>
</dbReference>
<dbReference type="SUPFAM" id="SSF56037">
    <property type="entry name" value="PheT/TilS domain"/>
    <property type="match status" value="1"/>
</dbReference>
<evidence type="ECO:0000256" key="3">
    <source>
        <dbReference type="ARBA" id="ARBA00022598"/>
    </source>
</evidence>
<dbReference type="GO" id="GO:0005524">
    <property type="term" value="F:ATP binding"/>
    <property type="evidence" value="ECO:0007669"/>
    <property type="project" value="UniProtKB-UniRule"/>
</dbReference>
<dbReference type="PANTHER" id="PTHR43033">
    <property type="entry name" value="TRNA(ILE)-LYSIDINE SYNTHASE-RELATED"/>
    <property type="match status" value="1"/>
</dbReference>
<dbReference type="Proteomes" id="UP000186795">
    <property type="component" value="Unassembled WGS sequence"/>
</dbReference>
<dbReference type="Pfam" id="PF01171">
    <property type="entry name" value="ATP_bind_3"/>
    <property type="match status" value="1"/>
</dbReference>
<dbReference type="NCBIfam" id="TIGR02432">
    <property type="entry name" value="lysidine_TilS_N"/>
    <property type="match status" value="1"/>
</dbReference>
<dbReference type="GO" id="GO:0005737">
    <property type="term" value="C:cytoplasm"/>
    <property type="evidence" value="ECO:0007669"/>
    <property type="project" value="UniProtKB-SubCell"/>
</dbReference>
<evidence type="ECO:0000256" key="2">
    <source>
        <dbReference type="ARBA" id="ARBA00022490"/>
    </source>
</evidence>
<evidence type="ECO:0000313" key="10">
    <source>
        <dbReference type="EMBL" id="SIS89663.1"/>
    </source>
</evidence>
<name>A0A1N7MU66_9BACL</name>
<proteinExistence type="inferred from homology"/>
<evidence type="ECO:0000259" key="9">
    <source>
        <dbReference type="SMART" id="SM00977"/>
    </source>
</evidence>
<dbReference type="SUPFAM" id="SSF82829">
    <property type="entry name" value="MesJ substrate recognition domain-like"/>
    <property type="match status" value="1"/>
</dbReference>
<comment type="catalytic activity">
    <reaction evidence="7 8">
        <text>cytidine(34) in tRNA(Ile2) + L-lysine + ATP = lysidine(34) in tRNA(Ile2) + AMP + diphosphate + H(+)</text>
        <dbReference type="Rhea" id="RHEA:43744"/>
        <dbReference type="Rhea" id="RHEA-COMP:10625"/>
        <dbReference type="Rhea" id="RHEA-COMP:10670"/>
        <dbReference type="ChEBI" id="CHEBI:15378"/>
        <dbReference type="ChEBI" id="CHEBI:30616"/>
        <dbReference type="ChEBI" id="CHEBI:32551"/>
        <dbReference type="ChEBI" id="CHEBI:33019"/>
        <dbReference type="ChEBI" id="CHEBI:82748"/>
        <dbReference type="ChEBI" id="CHEBI:83665"/>
        <dbReference type="ChEBI" id="CHEBI:456215"/>
        <dbReference type="EC" id="6.3.4.19"/>
    </reaction>
</comment>
<dbReference type="RefSeq" id="WP_076525247.1">
    <property type="nucleotide sequence ID" value="NZ_CP048103.1"/>
</dbReference>
<dbReference type="CDD" id="cd01992">
    <property type="entry name" value="TilS_N"/>
    <property type="match status" value="1"/>
</dbReference>
<sequence length="475" mass="53279">MLEQMKKTILAHHMLPEGSSVLVGVSGGPDSTALLHALSRIAPTHGWKVAAVHVNHGLRGENSLGDEKYVRTCCEHWQIPCHVEQVGVRQVLAQKGGNKQAVARSLRYAAFLRVARRVGAECLALAHQADDQVETLLMRLIRGTGPAGLAGIPATREWRGLRIVRPLLEVWRSDVEAYCTRYGLTPRLDESNRDPRHTRNRIRHHLLPGLESYNSRVKEVLFQLAHLAADEEKHWASLVEKEARRVITDSGQQWFEVDSRAFLELGVALQRRVIKLILNCLVEDDENETVTLDGVERIRRLAMSSDPSGETALPGGVRAERIYRQLRILRAASAARDEEGEKMAPTRLPIPGEVRYPAGRIRVWTDSRPPFSPTKDRALFDLDQLEAAPVVRPRRPGDRVQPLGMNGTKKVKEALIDAKVPRRLRDGIPLLTCGEEVIWVPGVVRSGHAGVTEETRRFLCLEWQWENDAPDQGEP</sequence>
<accession>A0A1N7MU66</accession>
<dbReference type="AlphaFoldDB" id="A0A1N7MU66"/>
<dbReference type="SUPFAM" id="SSF52402">
    <property type="entry name" value="Adenine nucleotide alpha hydrolases-like"/>
    <property type="match status" value="1"/>
</dbReference>
<reference evidence="11" key="1">
    <citation type="submission" date="2017-01" db="EMBL/GenBank/DDBJ databases">
        <authorList>
            <person name="Varghese N."/>
            <person name="Submissions S."/>
        </authorList>
    </citation>
    <scope>NUCLEOTIDE SEQUENCE [LARGE SCALE GENOMIC DNA]</scope>
    <source>
        <strain evidence="11">DSM 45196</strain>
    </source>
</reference>
<dbReference type="HAMAP" id="MF_01161">
    <property type="entry name" value="tRNA_Ile_lys_synt"/>
    <property type="match status" value="1"/>
</dbReference>
<evidence type="ECO:0000313" key="11">
    <source>
        <dbReference type="Proteomes" id="UP000186795"/>
    </source>
</evidence>
<keyword evidence="3 8" id="KW-0436">Ligase</keyword>
<comment type="domain">
    <text evidence="8">The N-terminal region contains the highly conserved SGGXDS motif, predicted to be a P-loop motif involved in ATP binding.</text>
</comment>
<dbReference type="InterPro" id="IPR014729">
    <property type="entry name" value="Rossmann-like_a/b/a_fold"/>
</dbReference>
<organism evidence="10 11">
    <name type="scientific">Kroppenstedtia eburnea</name>
    <dbReference type="NCBI Taxonomy" id="714067"/>
    <lineage>
        <taxon>Bacteria</taxon>
        <taxon>Bacillati</taxon>
        <taxon>Bacillota</taxon>
        <taxon>Bacilli</taxon>
        <taxon>Bacillales</taxon>
        <taxon>Thermoactinomycetaceae</taxon>
        <taxon>Kroppenstedtia</taxon>
    </lineage>
</organism>
<feature type="domain" description="Lysidine-tRNA(Ile) synthetase C-terminal" evidence="9">
    <location>
        <begin position="389"/>
        <end position="461"/>
    </location>
</feature>
<dbReference type="Pfam" id="PF11734">
    <property type="entry name" value="TilS_C"/>
    <property type="match status" value="1"/>
</dbReference>
<dbReference type="NCBIfam" id="TIGR02433">
    <property type="entry name" value="lysidine_TilS_C"/>
    <property type="match status" value="1"/>
</dbReference>
<keyword evidence="2 8" id="KW-0963">Cytoplasm</keyword>
<keyword evidence="6 8" id="KW-0067">ATP-binding</keyword>
<keyword evidence="5 8" id="KW-0547">Nucleotide-binding</keyword>